<evidence type="ECO:0000313" key="4">
    <source>
        <dbReference type="EMBL" id="VEL30044.1"/>
    </source>
</evidence>
<dbReference type="AlphaFoldDB" id="A0A3S5B0F1"/>
<dbReference type="GO" id="GO:0001786">
    <property type="term" value="F:phosphatidylserine binding"/>
    <property type="evidence" value="ECO:0007669"/>
    <property type="project" value="TreeGrafter"/>
</dbReference>
<evidence type="ECO:0000313" key="5">
    <source>
        <dbReference type="Proteomes" id="UP000784294"/>
    </source>
</evidence>
<dbReference type="InterPro" id="IPR000008">
    <property type="entry name" value="C2_dom"/>
</dbReference>
<comment type="caution">
    <text evidence="4">The sequence shown here is derived from an EMBL/GenBank/DDBJ whole genome shotgun (WGS) entry which is preliminary data.</text>
</comment>
<feature type="region of interest" description="Disordered" evidence="1">
    <location>
        <begin position="1"/>
        <end position="21"/>
    </location>
</feature>
<feature type="domain" description="C2" evidence="3">
    <location>
        <begin position="100"/>
        <end position="220"/>
    </location>
</feature>
<dbReference type="PANTHER" id="PTHR10024:SF227">
    <property type="entry name" value="SYNAPTOTAGMIN 1"/>
    <property type="match status" value="1"/>
</dbReference>
<dbReference type="GO" id="GO:0005886">
    <property type="term" value="C:plasma membrane"/>
    <property type="evidence" value="ECO:0007669"/>
    <property type="project" value="TreeGrafter"/>
</dbReference>
<dbReference type="GO" id="GO:0005509">
    <property type="term" value="F:calcium ion binding"/>
    <property type="evidence" value="ECO:0007669"/>
    <property type="project" value="TreeGrafter"/>
</dbReference>
<dbReference type="PROSITE" id="PS50004">
    <property type="entry name" value="C2"/>
    <property type="match status" value="1"/>
</dbReference>
<proteinExistence type="predicted"/>
<keyword evidence="5" id="KW-1185">Reference proteome</keyword>
<keyword evidence="2" id="KW-1133">Transmembrane helix</keyword>
<dbReference type="PANTHER" id="PTHR10024">
    <property type="entry name" value="SYNAPTOTAGMIN"/>
    <property type="match status" value="1"/>
</dbReference>
<accession>A0A3S5B0F1</accession>
<evidence type="ECO:0000256" key="1">
    <source>
        <dbReference type="SAM" id="MobiDB-lite"/>
    </source>
</evidence>
<dbReference type="SMART" id="SM00239">
    <property type="entry name" value="C2"/>
    <property type="match status" value="1"/>
</dbReference>
<protein>
    <recommendedName>
        <fullName evidence="3">C2 domain-containing protein</fullName>
    </recommendedName>
</protein>
<dbReference type="GO" id="GO:0048791">
    <property type="term" value="P:calcium ion-regulated exocytosis of neurotransmitter"/>
    <property type="evidence" value="ECO:0007669"/>
    <property type="project" value="TreeGrafter"/>
</dbReference>
<feature type="transmembrane region" description="Helical" evidence="2">
    <location>
        <begin position="39"/>
        <end position="68"/>
    </location>
</feature>
<dbReference type="GO" id="GO:0030424">
    <property type="term" value="C:axon"/>
    <property type="evidence" value="ECO:0007669"/>
    <property type="project" value="TreeGrafter"/>
</dbReference>
<evidence type="ECO:0000259" key="3">
    <source>
        <dbReference type="PROSITE" id="PS50004"/>
    </source>
</evidence>
<organism evidence="4 5">
    <name type="scientific">Protopolystoma xenopodis</name>
    <dbReference type="NCBI Taxonomy" id="117903"/>
    <lineage>
        <taxon>Eukaryota</taxon>
        <taxon>Metazoa</taxon>
        <taxon>Spiralia</taxon>
        <taxon>Lophotrochozoa</taxon>
        <taxon>Platyhelminthes</taxon>
        <taxon>Monogenea</taxon>
        <taxon>Polyopisthocotylea</taxon>
        <taxon>Polystomatidea</taxon>
        <taxon>Polystomatidae</taxon>
        <taxon>Protopolystoma</taxon>
    </lineage>
</organism>
<gene>
    <name evidence="4" type="ORF">PXEA_LOCUS23484</name>
</gene>
<dbReference type="GO" id="GO:0005544">
    <property type="term" value="F:calcium-dependent phospholipid binding"/>
    <property type="evidence" value="ECO:0007669"/>
    <property type="project" value="TreeGrafter"/>
</dbReference>
<keyword evidence="2" id="KW-0472">Membrane</keyword>
<reference evidence="4" key="1">
    <citation type="submission" date="2018-11" db="EMBL/GenBank/DDBJ databases">
        <authorList>
            <consortium name="Pathogen Informatics"/>
        </authorList>
    </citation>
    <scope>NUCLEOTIDE SEQUENCE</scope>
</reference>
<dbReference type="InterPro" id="IPR035892">
    <property type="entry name" value="C2_domain_sf"/>
</dbReference>
<dbReference type="SUPFAM" id="SSF49562">
    <property type="entry name" value="C2 domain (Calcium/lipid-binding domain, CaLB)"/>
    <property type="match status" value="1"/>
</dbReference>
<evidence type="ECO:0000256" key="2">
    <source>
        <dbReference type="SAM" id="Phobius"/>
    </source>
</evidence>
<dbReference type="OrthoDB" id="10259057at2759"/>
<feature type="compositionally biased region" description="Low complexity" evidence="1">
    <location>
        <begin position="9"/>
        <end position="21"/>
    </location>
</feature>
<feature type="non-terminal residue" evidence="4">
    <location>
        <position position="220"/>
    </location>
</feature>
<name>A0A3S5B0F1_9PLAT</name>
<dbReference type="GO" id="GO:0030276">
    <property type="term" value="F:clathrin binding"/>
    <property type="evidence" value="ECO:0007669"/>
    <property type="project" value="TreeGrafter"/>
</dbReference>
<dbReference type="Proteomes" id="UP000784294">
    <property type="component" value="Unassembled WGS sequence"/>
</dbReference>
<keyword evidence="2" id="KW-0812">Transmembrane</keyword>
<dbReference type="EMBL" id="CAAALY010108863">
    <property type="protein sequence ID" value="VEL30044.1"/>
    <property type="molecule type" value="Genomic_DNA"/>
</dbReference>
<dbReference type="GO" id="GO:0048488">
    <property type="term" value="P:synaptic vesicle endocytosis"/>
    <property type="evidence" value="ECO:0007669"/>
    <property type="project" value="TreeGrafter"/>
</dbReference>
<sequence>MNPIQTTDSSSSAPPSGSNSTANDPFVKWWTNFIKVASIPLALFFFTLVCLGVVLLCTICICILRSYCRYSRGQKRPKRPIKGLYLDEVPGLVDGVEIGSYGCLEYSLEYHMNKQELKVGLTQAMDLASRPGAGLLDPYVKVFLEMTPNEDASEELLLGKTTVTKKFKTSVQKQTNNPCWNEAFIFKLPYNTLKCTSVIMNIYDYDSIGLDNAIGRLRVD</sequence>
<dbReference type="Pfam" id="PF00168">
    <property type="entry name" value="C2"/>
    <property type="match status" value="1"/>
</dbReference>
<dbReference type="GO" id="GO:0031045">
    <property type="term" value="C:dense core granule"/>
    <property type="evidence" value="ECO:0007669"/>
    <property type="project" value="TreeGrafter"/>
</dbReference>
<dbReference type="GO" id="GO:0030672">
    <property type="term" value="C:synaptic vesicle membrane"/>
    <property type="evidence" value="ECO:0007669"/>
    <property type="project" value="TreeGrafter"/>
</dbReference>
<dbReference type="Gene3D" id="2.60.40.150">
    <property type="entry name" value="C2 domain"/>
    <property type="match status" value="1"/>
</dbReference>
<dbReference type="GO" id="GO:0000149">
    <property type="term" value="F:SNARE binding"/>
    <property type="evidence" value="ECO:0007669"/>
    <property type="project" value="TreeGrafter"/>
</dbReference>